<gene>
    <name evidence="1" type="ORF">SAMN05443244_1585</name>
</gene>
<dbReference type="GO" id="GO:0004392">
    <property type="term" value="F:heme oxygenase (decyclizing) activity"/>
    <property type="evidence" value="ECO:0007669"/>
    <property type="project" value="InterPro"/>
</dbReference>
<dbReference type="Proteomes" id="UP000182409">
    <property type="component" value="Unassembled WGS sequence"/>
</dbReference>
<dbReference type="Gene3D" id="1.20.910.10">
    <property type="entry name" value="Heme oxygenase-like"/>
    <property type="match status" value="1"/>
</dbReference>
<dbReference type="CDD" id="cd19166">
    <property type="entry name" value="HemeO-bac"/>
    <property type="match status" value="1"/>
</dbReference>
<dbReference type="InterPro" id="IPR016053">
    <property type="entry name" value="Haem_Oase-like"/>
</dbReference>
<accession>A0A1H4LG67</accession>
<name>A0A1H4LG67_9BACT</name>
<organism evidence="1 2">
    <name type="scientific">Terriglobus roseus</name>
    <dbReference type="NCBI Taxonomy" id="392734"/>
    <lineage>
        <taxon>Bacteria</taxon>
        <taxon>Pseudomonadati</taxon>
        <taxon>Acidobacteriota</taxon>
        <taxon>Terriglobia</taxon>
        <taxon>Terriglobales</taxon>
        <taxon>Acidobacteriaceae</taxon>
        <taxon>Terriglobus</taxon>
    </lineage>
</organism>
<protein>
    <submittedName>
        <fullName evidence="1">Heme oxygenase</fullName>
    </submittedName>
</protein>
<proteinExistence type="predicted"/>
<dbReference type="InterPro" id="IPR016084">
    <property type="entry name" value="Haem_Oase-like_multi-hlx"/>
</dbReference>
<sequence length="201" mass="22091">MDTLRLRQATASDHAGTEDTVPLMSPALTREQYVDVLGRFYRIVRAWDAWADTHAPEDLRAMVAGRRRASLLADDLKTMGASSPVSDDEVPHESMATTAVAGDPRAVFLGRMYVMEGSTLGGQLLARHVEQQLGLEPGLGDSYFAGYGDHTGQRWKEFKALLEVLPEEDADTVIASAKNMFFLFGESMRNSITPKNSLSAR</sequence>
<dbReference type="AlphaFoldDB" id="A0A1H4LG67"/>
<reference evidence="1 2" key="1">
    <citation type="submission" date="2016-10" db="EMBL/GenBank/DDBJ databases">
        <authorList>
            <person name="de Groot N.N."/>
        </authorList>
    </citation>
    <scope>NUCLEOTIDE SEQUENCE [LARGE SCALE GENOMIC DNA]</scope>
    <source>
        <strain evidence="1 2">AB35.6</strain>
    </source>
</reference>
<dbReference type="GO" id="GO:0006788">
    <property type="term" value="P:heme oxidation"/>
    <property type="evidence" value="ECO:0007669"/>
    <property type="project" value="InterPro"/>
</dbReference>
<dbReference type="SUPFAM" id="SSF48613">
    <property type="entry name" value="Heme oxygenase-like"/>
    <property type="match status" value="1"/>
</dbReference>
<dbReference type="EMBL" id="FNSD01000001">
    <property type="protein sequence ID" value="SEB69664.1"/>
    <property type="molecule type" value="Genomic_DNA"/>
</dbReference>
<dbReference type="OrthoDB" id="114943at2"/>
<dbReference type="RefSeq" id="WP_074653177.1">
    <property type="nucleotide sequence ID" value="NZ_FNSD01000001.1"/>
</dbReference>
<evidence type="ECO:0000313" key="1">
    <source>
        <dbReference type="EMBL" id="SEB69664.1"/>
    </source>
</evidence>
<evidence type="ECO:0000313" key="2">
    <source>
        <dbReference type="Proteomes" id="UP000182409"/>
    </source>
</evidence>
<dbReference type="Pfam" id="PF01126">
    <property type="entry name" value="Heme_oxygenase"/>
    <property type="match status" value="1"/>
</dbReference>